<dbReference type="Pfam" id="PF01926">
    <property type="entry name" value="MMR_HSR1"/>
    <property type="match status" value="1"/>
</dbReference>
<dbReference type="Gene3D" id="3.30.300.20">
    <property type="match status" value="1"/>
</dbReference>
<dbReference type="NCBIfam" id="TIGR00231">
    <property type="entry name" value="small_GTP"/>
    <property type="match status" value="1"/>
</dbReference>
<comment type="similarity">
    <text evidence="1 6 7">Belongs to the TRAFAC class TrmE-Era-EngA-EngB-Septin-like GTPase superfamily. Era GTPase family.</text>
</comment>
<evidence type="ECO:0000256" key="6">
    <source>
        <dbReference type="HAMAP-Rule" id="MF_00367"/>
    </source>
</evidence>
<keyword evidence="3 6" id="KW-0547">Nucleotide-binding</keyword>
<dbReference type="CDD" id="cd04163">
    <property type="entry name" value="Era"/>
    <property type="match status" value="1"/>
</dbReference>
<dbReference type="HAMAP" id="MF_00367">
    <property type="entry name" value="GTPase_Era"/>
    <property type="match status" value="1"/>
</dbReference>
<dbReference type="InterPro" id="IPR004044">
    <property type="entry name" value="KH_dom_type_2"/>
</dbReference>
<dbReference type="SUPFAM" id="SSF54814">
    <property type="entry name" value="Prokaryotic type KH domain (KH-domain type II)"/>
    <property type="match status" value="1"/>
</dbReference>
<dbReference type="InterPro" id="IPR015946">
    <property type="entry name" value="KH_dom-like_a/b"/>
</dbReference>
<dbReference type="InterPro" id="IPR009019">
    <property type="entry name" value="KH_sf_prok-type"/>
</dbReference>
<feature type="region of interest" description="G1" evidence="7">
    <location>
        <begin position="54"/>
        <end position="61"/>
    </location>
</feature>
<dbReference type="PANTHER" id="PTHR42698:SF1">
    <property type="entry name" value="GTPASE ERA, MITOCHONDRIAL"/>
    <property type="match status" value="1"/>
</dbReference>
<dbReference type="GeneID" id="301813308"/>
<keyword evidence="5 6" id="KW-0342">GTP-binding</keyword>
<feature type="binding site" evidence="6">
    <location>
        <begin position="54"/>
        <end position="61"/>
    </location>
    <ligand>
        <name>GTP</name>
        <dbReference type="ChEBI" id="CHEBI:37565"/>
    </ligand>
</feature>
<dbReference type="EMBL" id="JAKMUV010000007">
    <property type="protein sequence ID" value="MCZ9305282.1"/>
    <property type="molecule type" value="Genomic_DNA"/>
</dbReference>
<evidence type="ECO:0000313" key="11">
    <source>
        <dbReference type="Proteomes" id="UP001146505"/>
    </source>
</evidence>
<dbReference type="Pfam" id="PF07650">
    <property type="entry name" value="KH_2"/>
    <property type="match status" value="1"/>
</dbReference>
<dbReference type="InterPro" id="IPR005662">
    <property type="entry name" value="GTPase_Era-like"/>
</dbReference>
<keyword evidence="6" id="KW-0690">Ribosome biogenesis</keyword>
<evidence type="ECO:0000256" key="5">
    <source>
        <dbReference type="ARBA" id="ARBA00023134"/>
    </source>
</evidence>
<feature type="region of interest" description="Disordered" evidence="8">
    <location>
        <begin position="1"/>
        <end position="25"/>
    </location>
</feature>
<keyword evidence="6" id="KW-0699">rRNA-binding</keyword>
<evidence type="ECO:0000256" key="4">
    <source>
        <dbReference type="ARBA" id="ARBA00022884"/>
    </source>
</evidence>
<dbReference type="Proteomes" id="UP001146505">
    <property type="component" value="Unassembled WGS sequence"/>
</dbReference>
<dbReference type="GO" id="GO:0005525">
    <property type="term" value="F:GTP binding"/>
    <property type="evidence" value="ECO:0007669"/>
    <property type="project" value="UniProtKB-UniRule"/>
</dbReference>
<dbReference type="Gene3D" id="3.40.50.300">
    <property type="entry name" value="P-loop containing nucleotide triphosphate hydrolases"/>
    <property type="match status" value="1"/>
</dbReference>
<keyword evidence="6" id="KW-1003">Cell membrane</keyword>
<evidence type="ECO:0000313" key="10">
    <source>
        <dbReference type="EMBL" id="MCZ9305282.1"/>
    </source>
</evidence>
<comment type="function">
    <text evidence="6">An essential GTPase that binds both GDP and GTP, with rapid nucleotide exchange. Plays a role in 16S rRNA processing and 30S ribosomal subunit biogenesis and possibly also in cell cycle regulation and energy metabolism.</text>
</comment>
<keyword evidence="11" id="KW-1185">Reference proteome</keyword>
<feature type="binding site" evidence="6">
    <location>
        <begin position="165"/>
        <end position="168"/>
    </location>
    <ligand>
        <name>GTP</name>
        <dbReference type="ChEBI" id="CHEBI:37565"/>
    </ligand>
</feature>
<evidence type="ECO:0000256" key="2">
    <source>
        <dbReference type="ARBA" id="ARBA00020484"/>
    </source>
</evidence>
<dbReference type="CDD" id="cd22534">
    <property type="entry name" value="KH-II_Era"/>
    <property type="match status" value="1"/>
</dbReference>
<dbReference type="NCBIfam" id="NF000908">
    <property type="entry name" value="PRK00089.1"/>
    <property type="match status" value="1"/>
</dbReference>
<feature type="region of interest" description="G3" evidence="7">
    <location>
        <begin position="101"/>
        <end position="104"/>
    </location>
</feature>
<keyword evidence="6" id="KW-0963">Cytoplasm</keyword>
<dbReference type="GO" id="GO:0003924">
    <property type="term" value="F:GTPase activity"/>
    <property type="evidence" value="ECO:0007669"/>
    <property type="project" value="UniProtKB-UniRule"/>
</dbReference>
<keyword evidence="4 6" id="KW-0694">RNA-binding</keyword>
<comment type="subcellular location">
    <subcellularLocation>
        <location evidence="6">Cytoplasm</location>
    </subcellularLocation>
    <subcellularLocation>
        <location evidence="6">Cell membrane</location>
        <topology evidence="6">Peripheral membrane protein</topology>
    </subcellularLocation>
</comment>
<dbReference type="RefSeq" id="WP_034992254.1">
    <property type="nucleotide sequence ID" value="NZ_JAKMUV010000007.1"/>
</dbReference>
<keyword evidence="6" id="KW-0472">Membrane</keyword>
<dbReference type="InterPro" id="IPR027417">
    <property type="entry name" value="P-loop_NTPase"/>
</dbReference>
<dbReference type="PRINTS" id="PR00326">
    <property type="entry name" value="GTP1OBG"/>
</dbReference>
<dbReference type="PROSITE" id="PS51713">
    <property type="entry name" value="G_ERA"/>
    <property type="match status" value="1"/>
</dbReference>
<sequence>MTMNDPYIPEDPFDPGAGMPDGADGAAVAPEELQVPEEYRAPEGFRSGFVSFVGRPNTGKSTLTNALVGEKIAITADQPETTRHPIRGIVHREDAQIILVDTPGLHRPRTLLGERLNEVVKETYSDVDVIAMCVPADEKIGPGDRWIVEAVRNVAPKTPLIGVVTKLDKVSKDQVGAQLLALHELLDGADVVPVSSTKQVQLDVLLDVLREHLSEGPKFYPDDHVTDDDRDTRMAELIREAALDGLHDELPHSVAVQIEEVLPNPQREGVLDVHAVIYVEREGQKAILRGKDGRRLSRIVHRSRLEIVKMLDQNIYLDVHIKVAKNWQSDPKQLGRMGF</sequence>
<comment type="subunit">
    <text evidence="6">Monomer.</text>
</comment>
<reference evidence="10" key="1">
    <citation type="submission" date="2022-02" db="EMBL/GenBank/DDBJ databases">
        <title>Corynebacterium sp. from urogenital microbiome.</title>
        <authorList>
            <person name="Cappelli E.A."/>
            <person name="Ribeiro T.G."/>
            <person name="Peixe L."/>
        </authorList>
    </citation>
    <scope>NUCLEOTIDE SEQUENCE</scope>
    <source>
        <strain evidence="10">C9Ua_112</strain>
    </source>
</reference>
<evidence type="ECO:0000256" key="8">
    <source>
        <dbReference type="SAM" id="MobiDB-lite"/>
    </source>
</evidence>
<dbReference type="GO" id="GO:0005886">
    <property type="term" value="C:plasma membrane"/>
    <property type="evidence" value="ECO:0007669"/>
    <property type="project" value="UniProtKB-SubCell"/>
</dbReference>
<dbReference type="GO" id="GO:0000028">
    <property type="term" value="P:ribosomal small subunit assembly"/>
    <property type="evidence" value="ECO:0007669"/>
    <property type="project" value="TreeGrafter"/>
</dbReference>
<name>A0A9X3M7E6_9CORY</name>
<gene>
    <name evidence="6 10" type="primary">era</name>
    <name evidence="10" type="ORF">L8U58_07065</name>
</gene>
<feature type="binding site" evidence="6">
    <location>
        <begin position="101"/>
        <end position="105"/>
    </location>
    <ligand>
        <name>GTP</name>
        <dbReference type="ChEBI" id="CHEBI:37565"/>
    </ligand>
</feature>
<feature type="region of interest" description="G5" evidence="7">
    <location>
        <begin position="194"/>
        <end position="196"/>
    </location>
</feature>
<dbReference type="GO" id="GO:0043024">
    <property type="term" value="F:ribosomal small subunit binding"/>
    <property type="evidence" value="ECO:0007669"/>
    <property type="project" value="TreeGrafter"/>
</dbReference>
<dbReference type="InterPro" id="IPR005225">
    <property type="entry name" value="Small_GTP-bd"/>
</dbReference>
<evidence type="ECO:0000256" key="3">
    <source>
        <dbReference type="ARBA" id="ARBA00022741"/>
    </source>
</evidence>
<accession>A0A9X3M7E6</accession>
<dbReference type="SUPFAM" id="SSF52540">
    <property type="entry name" value="P-loop containing nucleoside triphosphate hydrolases"/>
    <property type="match status" value="1"/>
</dbReference>
<dbReference type="GO" id="GO:0070181">
    <property type="term" value="F:small ribosomal subunit rRNA binding"/>
    <property type="evidence" value="ECO:0007669"/>
    <property type="project" value="UniProtKB-UniRule"/>
</dbReference>
<dbReference type="InterPro" id="IPR006073">
    <property type="entry name" value="GTP-bd"/>
</dbReference>
<evidence type="ECO:0000256" key="7">
    <source>
        <dbReference type="PROSITE-ProRule" id="PRU01050"/>
    </source>
</evidence>
<dbReference type="NCBIfam" id="TIGR00436">
    <property type="entry name" value="era"/>
    <property type="match status" value="1"/>
</dbReference>
<proteinExistence type="inferred from homology"/>
<dbReference type="PANTHER" id="PTHR42698">
    <property type="entry name" value="GTPASE ERA"/>
    <property type="match status" value="1"/>
</dbReference>
<feature type="region of interest" description="G4" evidence="7">
    <location>
        <begin position="165"/>
        <end position="168"/>
    </location>
</feature>
<dbReference type="GO" id="GO:0005829">
    <property type="term" value="C:cytosol"/>
    <property type="evidence" value="ECO:0007669"/>
    <property type="project" value="TreeGrafter"/>
</dbReference>
<organism evidence="10 11">
    <name type="scientific">Corynebacterium macclintockiae</name>
    <dbReference type="NCBI Taxonomy" id="2913501"/>
    <lineage>
        <taxon>Bacteria</taxon>
        <taxon>Bacillati</taxon>
        <taxon>Actinomycetota</taxon>
        <taxon>Actinomycetes</taxon>
        <taxon>Mycobacteriales</taxon>
        <taxon>Corynebacteriaceae</taxon>
        <taxon>Corynebacterium</taxon>
    </lineage>
</organism>
<protein>
    <recommendedName>
        <fullName evidence="2 6">GTPase Era</fullName>
    </recommendedName>
</protein>
<feature type="compositionally biased region" description="Low complexity" evidence="8">
    <location>
        <begin position="14"/>
        <end position="25"/>
    </location>
</feature>
<evidence type="ECO:0000259" key="9">
    <source>
        <dbReference type="PROSITE" id="PS51713"/>
    </source>
</evidence>
<dbReference type="AlphaFoldDB" id="A0A9X3M7E6"/>
<evidence type="ECO:0000256" key="1">
    <source>
        <dbReference type="ARBA" id="ARBA00007921"/>
    </source>
</evidence>
<feature type="domain" description="Era-type G" evidence="9">
    <location>
        <begin position="46"/>
        <end position="215"/>
    </location>
</feature>
<dbReference type="InterPro" id="IPR030388">
    <property type="entry name" value="G_ERA_dom"/>
</dbReference>
<feature type="region of interest" description="G2" evidence="7">
    <location>
        <begin position="80"/>
        <end position="84"/>
    </location>
</feature>
<comment type="caution">
    <text evidence="10">The sequence shown here is derived from an EMBL/GenBank/DDBJ whole genome shotgun (WGS) entry which is preliminary data.</text>
</comment>